<keyword evidence="3" id="KW-1185">Reference proteome</keyword>
<accession>A0AAV7WV51</accession>
<comment type="caution">
    <text evidence="2">The sequence shown here is derived from an EMBL/GenBank/DDBJ whole genome shotgun (WGS) entry which is preliminary data.</text>
</comment>
<evidence type="ECO:0000313" key="2">
    <source>
        <dbReference type="EMBL" id="KAJ1216601.1"/>
    </source>
</evidence>
<proteinExistence type="predicted"/>
<sequence length="124" mass="13194">MRPRVVCSLSGPYWPPLARLFLLRGGRQLASPSVGRSARPIQGLWGVNIERLLVPLLPALRSGAALAYASAAPEIDFAQGRELPALSTLGAGTRPLLSRTGPWQADADPLRRPSGDSCRAAPFV</sequence>
<feature type="region of interest" description="Disordered" evidence="1">
    <location>
        <begin position="97"/>
        <end position="124"/>
    </location>
</feature>
<dbReference type="AlphaFoldDB" id="A0AAV7WV51"/>
<name>A0AAV7WV51_PLEWA</name>
<gene>
    <name evidence="2" type="ORF">NDU88_004202</name>
</gene>
<reference evidence="2" key="1">
    <citation type="journal article" date="2022" name="bioRxiv">
        <title>Sequencing and chromosome-scale assembly of the giantPleurodeles waltlgenome.</title>
        <authorList>
            <person name="Brown T."/>
            <person name="Elewa A."/>
            <person name="Iarovenko S."/>
            <person name="Subramanian E."/>
            <person name="Araus A.J."/>
            <person name="Petzold A."/>
            <person name="Susuki M."/>
            <person name="Suzuki K.-i.T."/>
            <person name="Hayashi T."/>
            <person name="Toyoda A."/>
            <person name="Oliveira C."/>
            <person name="Osipova E."/>
            <person name="Leigh N.D."/>
            <person name="Simon A."/>
            <person name="Yun M.H."/>
        </authorList>
    </citation>
    <scope>NUCLEOTIDE SEQUENCE</scope>
    <source>
        <strain evidence="2">20211129_DDA</strain>
        <tissue evidence="2">Liver</tissue>
    </source>
</reference>
<dbReference type="EMBL" id="JANPWB010000001">
    <property type="protein sequence ID" value="KAJ1216601.1"/>
    <property type="molecule type" value="Genomic_DNA"/>
</dbReference>
<dbReference type="Proteomes" id="UP001066276">
    <property type="component" value="Chromosome 1_1"/>
</dbReference>
<protein>
    <submittedName>
        <fullName evidence="2">Uncharacterized protein</fullName>
    </submittedName>
</protein>
<evidence type="ECO:0000256" key="1">
    <source>
        <dbReference type="SAM" id="MobiDB-lite"/>
    </source>
</evidence>
<organism evidence="2 3">
    <name type="scientific">Pleurodeles waltl</name>
    <name type="common">Iberian ribbed newt</name>
    <dbReference type="NCBI Taxonomy" id="8319"/>
    <lineage>
        <taxon>Eukaryota</taxon>
        <taxon>Metazoa</taxon>
        <taxon>Chordata</taxon>
        <taxon>Craniata</taxon>
        <taxon>Vertebrata</taxon>
        <taxon>Euteleostomi</taxon>
        <taxon>Amphibia</taxon>
        <taxon>Batrachia</taxon>
        <taxon>Caudata</taxon>
        <taxon>Salamandroidea</taxon>
        <taxon>Salamandridae</taxon>
        <taxon>Pleurodelinae</taxon>
        <taxon>Pleurodeles</taxon>
    </lineage>
</organism>
<evidence type="ECO:0000313" key="3">
    <source>
        <dbReference type="Proteomes" id="UP001066276"/>
    </source>
</evidence>